<keyword evidence="3" id="KW-1185">Reference proteome</keyword>
<accession>A0A8H7R5Z1</accession>
<gene>
    <name evidence="2" type="ORF">INT46_010068</name>
</gene>
<name>A0A8H7R5Z1_9FUNG</name>
<dbReference type="EMBL" id="JAEPRC010000183">
    <property type="protein sequence ID" value="KAG2205052.1"/>
    <property type="molecule type" value="Genomic_DNA"/>
</dbReference>
<organism evidence="2 3">
    <name type="scientific">Mucor plumbeus</name>
    <dbReference type="NCBI Taxonomy" id="97098"/>
    <lineage>
        <taxon>Eukaryota</taxon>
        <taxon>Fungi</taxon>
        <taxon>Fungi incertae sedis</taxon>
        <taxon>Mucoromycota</taxon>
        <taxon>Mucoromycotina</taxon>
        <taxon>Mucoromycetes</taxon>
        <taxon>Mucorales</taxon>
        <taxon>Mucorineae</taxon>
        <taxon>Mucoraceae</taxon>
        <taxon>Mucor</taxon>
    </lineage>
</organism>
<protein>
    <submittedName>
        <fullName evidence="2">Uncharacterized protein</fullName>
    </submittedName>
</protein>
<proteinExistence type="predicted"/>
<sequence>MKGQIKLIAKYLKSHSKPNFNHFAKIHERAIEDISVKLLSNGKAITSERGWAKAYNDSVVILRPGKPLVGKGTADVFNSAAVNQKADEDEEDEKEKATDENEINKEGDKKEVATSEDNTSQGSNEKEERESHKPQSKTKSAMLEN</sequence>
<feature type="region of interest" description="Disordered" evidence="1">
    <location>
        <begin position="80"/>
        <end position="145"/>
    </location>
</feature>
<evidence type="ECO:0000313" key="3">
    <source>
        <dbReference type="Proteomes" id="UP000650833"/>
    </source>
</evidence>
<evidence type="ECO:0000256" key="1">
    <source>
        <dbReference type="SAM" id="MobiDB-lite"/>
    </source>
</evidence>
<dbReference type="Proteomes" id="UP000650833">
    <property type="component" value="Unassembled WGS sequence"/>
</dbReference>
<evidence type="ECO:0000313" key="2">
    <source>
        <dbReference type="EMBL" id="KAG2205052.1"/>
    </source>
</evidence>
<comment type="caution">
    <text evidence="2">The sequence shown here is derived from an EMBL/GenBank/DDBJ whole genome shotgun (WGS) entry which is preliminary data.</text>
</comment>
<reference evidence="2" key="1">
    <citation type="submission" date="2020-12" db="EMBL/GenBank/DDBJ databases">
        <title>Metabolic potential, ecology and presence of endohyphal bacteria is reflected in genomic diversity of Mucoromycotina.</title>
        <authorList>
            <person name="Muszewska A."/>
            <person name="Okrasinska A."/>
            <person name="Steczkiewicz K."/>
            <person name="Drgas O."/>
            <person name="Orlowska M."/>
            <person name="Perlinska-Lenart U."/>
            <person name="Aleksandrzak-Piekarczyk T."/>
            <person name="Szatraj K."/>
            <person name="Zielenkiewicz U."/>
            <person name="Pilsyk S."/>
            <person name="Malc E."/>
            <person name="Mieczkowski P."/>
            <person name="Kruszewska J.S."/>
            <person name="Biernat P."/>
            <person name="Pawlowska J."/>
        </authorList>
    </citation>
    <scope>NUCLEOTIDE SEQUENCE</scope>
    <source>
        <strain evidence="2">CBS 226.32</strain>
    </source>
</reference>
<feature type="compositionally biased region" description="Basic and acidic residues" evidence="1">
    <location>
        <begin position="94"/>
        <end position="113"/>
    </location>
</feature>
<feature type="compositionally biased region" description="Basic and acidic residues" evidence="1">
    <location>
        <begin position="124"/>
        <end position="133"/>
    </location>
</feature>
<dbReference type="AlphaFoldDB" id="A0A8H7R5Z1"/>